<dbReference type="PROSITE" id="PS00957">
    <property type="entry name" value="NAD_G3PDH"/>
    <property type="match status" value="1"/>
</dbReference>
<comment type="pathway">
    <text evidence="13">Membrane lipid metabolism; glycerophospholipid metabolism.</text>
</comment>
<feature type="binding site" evidence="16">
    <location>
        <position position="256"/>
    </location>
    <ligand>
        <name>NAD(+)</name>
        <dbReference type="ChEBI" id="CHEBI:57540"/>
    </ligand>
</feature>
<accession>A0AB39HLU9</accession>
<evidence type="ECO:0000256" key="8">
    <source>
        <dbReference type="ARBA" id="ARBA00023264"/>
    </source>
</evidence>
<feature type="binding site" evidence="13">
    <location>
        <position position="257"/>
    </location>
    <ligand>
        <name>sn-glycerol 3-phosphate</name>
        <dbReference type="ChEBI" id="CHEBI:57597"/>
    </ligand>
</feature>
<evidence type="ECO:0000313" key="20">
    <source>
        <dbReference type="EMBL" id="XDK31241.1"/>
    </source>
</evidence>
<feature type="binding site" evidence="13">
    <location>
        <position position="49"/>
    </location>
    <ligand>
        <name>NADPH</name>
        <dbReference type="ChEBI" id="CHEBI:57783"/>
    </ligand>
</feature>
<organism evidence="20">
    <name type="scientific">Ornithinibacillus sp. 4-3</name>
    <dbReference type="NCBI Taxonomy" id="3231488"/>
    <lineage>
        <taxon>Bacteria</taxon>
        <taxon>Bacillati</taxon>
        <taxon>Bacillota</taxon>
        <taxon>Bacilli</taxon>
        <taxon>Bacillales</taxon>
        <taxon>Bacillaceae</taxon>
        <taxon>Ornithinibacillus</taxon>
    </lineage>
</organism>
<evidence type="ECO:0000256" key="10">
    <source>
        <dbReference type="ARBA" id="ARBA00066687"/>
    </source>
</evidence>
<dbReference type="NCBIfam" id="NF000942">
    <property type="entry name" value="PRK00094.1-4"/>
    <property type="match status" value="1"/>
</dbReference>
<evidence type="ECO:0000256" key="12">
    <source>
        <dbReference type="ARBA" id="ARBA00080511"/>
    </source>
</evidence>
<feature type="binding site" evidence="13">
    <location>
        <position position="33"/>
    </location>
    <ligand>
        <name>NADPH</name>
        <dbReference type="ChEBI" id="CHEBI:57783"/>
    </ligand>
</feature>
<feature type="binding site" evidence="13">
    <location>
        <position position="106"/>
    </location>
    <ligand>
        <name>sn-glycerol 3-phosphate</name>
        <dbReference type="ChEBI" id="CHEBI:57597"/>
    </ligand>
</feature>
<dbReference type="Pfam" id="PF07479">
    <property type="entry name" value="NAD_Gly3P_dh_C"/>
    <property type="match status" value="1"/>
</dbReference>
<comment type="subcellular location">
    <subcellularLocation>
        <location evidence="13">Cytoplasm</location>
    </subcellularLocation>
</comment>
<keyword evidence="13" id="KW-0963">Cytoplasm</keyword>
<feature type="domain" description="Glycerol-3-phosphate dehydrogenase NAD-dependent N-terminal" evidence="18">
    <location>
        <begin position="3"/>
        <end position="160"/>
    </location>
</feature>
<evidence type="ECO:0000256" key="11">
    <source>
        <dbReference type="ARBA" id="ARBA00069372"/>
    </source>
</evidence>
<dbReference type="PRINTS" id="PR00077">
    <property type="entry name" value="GPDHDRGNASE"/>
</dbReference>
<sequence length="336" mass="36231">MKKIAVLGAGSWGTALSIVLADNGHDVRLWTHRKEQAEEINSTRKNEKYLDNVTLPENIIAYGDLAAAVKDVEVILLVIPSKAIRQVCQQLKEVWDGKGIIIHATKGIEPGTLLRVSEMIHEELPSYPYADIVVLSGPSHAEEVALRQPTTVTVSAINKEISKFAQDLFINEAFRVYTSSDIIGIELGGSLKNVIGLGAGISNGLGYGDNAKAALITRGLAEISRLGTSLGANPLTFLGLSGVGDLVVTCTSVHSRNWRAGNLLGSGKSLDEILQQMGMVVEGVSTTKAAYQLAEKQGIEMPITSGLYDVLFNDKDPKTVVEHLMNRDKKAEMKDI</sequence>
<comment type="catalytic activity">
    <reaction evidence="9">
        <text>sn-glycerol 3-phosphate + NADP(+) = dihydroxyacetone phosphate + NADPH + H(+)</text>
        <dbReference type="Rhea" id="RHEA:11096"/>
        <dbReference type="ChEBI" id="CHEBI:15378"/>
        <dbReference type="ChEBI" id="CHEBI:57597"/>
        <dbReference type="ChEBI" id="CHEBI:57642"/>
        <dbReference type="ChEBI" id="CHEBI:57783"/>
        <dbReference type="ChEBI" id="CHEBI:58349"/>
        <dbReference type="EC" id="1.1.1.94"/>
    </reaction>
    <physiologicalReaction direction="right-to-left" evidence="9">
        <dbReference type="Rhea" id="RHEA:11098"/>
    </physiologicalReaction>
</comment>
<keyword evidence="13" id="KW-0547">Nucleotide-binding</keyword>
<dbReference type="PANTHER" id="PTHR11728:SF1">
    <property type="entry name" value="GLYCEROL-3-PHOSPHATE DEHYDROGENASE [NAD(+)] 2, CHLOROPLASTIC"/>
    <property type="match status" value="1"/>
</dbReference>
<feature type="binding site" evidence="15">
    <location>
        <position position="106"/>
    </location>
    <ligand>
        <name>substrate</name>
    </ligand>
</feature>
<dbReference type="GO" id="GO:0046168">
    <property type="term" value="P:glycerol-3-phosphate catabolic process"/>
    <property type="evidence" value="ECO:0007669"/>
    <property type="project" value="InterPro"/>
</dbReference>
<comment type="similarity">
    <text evidence="1 13 17">Belongs to the NAD-dependent glycerol-3-phosphate dehydrogenase family.</text>
</comment>
<dbReference type="Gene3D" id="3.40.50.720">
    <property type="entry name" value="NAD(P)-binding Rossmann-like Domain"/>
    <property type="match status" value="1"/>
</dbReference>
<feature type="binding site" evidence="13">
    <location>
        <position position="11"/>
    </location>
    <ligand>
        <name>NADPH</name>
        <dbReference type="ChEBI" id="CHEBI:57783"/>
    </ligand>
</feature>
<feature type="binding site" evidence="13">
    <location>
        <position position="137"/>
    </location>
    <ligand>
        <name>sn-glycerol 3-phosphate</name>
        <dbReference type="ChEBI" id="CHEBI:57597"/>
    </ligand>
</feature>
<evidence type="ECO:0000256" key="15">
    <source>
        <dbReference type="PIRSR" id="PIRSR000114-2"/>
    </source>
</evidence>
<dbReference type="PANTHER" id="PTHR11728">
    <property type="entry name" value="GLYCEROL-3-PHOSPHATE DEHYDROGENASE"/>
    <property type="match status" value="1"/>
</dbReference>
<evidence type="ECO:0000256" key="9">
    <source>
        <dbReference type="ARBA" id="ARBA00052716"/>
    </source>
</evidence>
<feature type="binding site" evidence="16">
    <location>
        <begin position="8"/>
        <end position="13"/>
    </location>
    <ligand>
        <name>NAD(+)</name>
        <dbReference type="ChEBI" id="CHEBI:57540"/>
    </ligand>
</feature>
<keyword evidence="3 13" id="KW-0521">NADP</keyword>
<reference evidence="20" key="1">
    <citation type="submission" date="2024-07" db="EMBL/GenBank/DDBJ databases">
        <title>Halotolerant mesophilic bacterium Ornithinibacillus sp. 4-3, sp. nov., isolated from soil.</title>
        <authorList>
            <person name="Sidarenka A.V."/>
            <person name="Guliayeva D.E."/>
            <person name="Leanovich S.I."/>
            <person name="Hileuskaya K.S."/>
            <person name="Akhremchuk A.E."/>
            <person name="Sikolenko M.A."/>
            <person name="Valentovich L.N."/>
        </authorList>
    </citation>
    <scope>NUCLEOTIDE SEQUENCE</scope>
    <source>
        <strain evidence="20">4-3</strain>
    </source>
</reference>
<keyword evidence="5 13" id="KW-0520">NAD</keyword>
<name>A0AB39HLU9_9BACI</name>
<comment type="catalytic activity">
    <reaction evidence="13">
        <text>sn-glycerol 3-phosphate + NAD(+) = dihydroxyacetone phosphate + NADH + H(+)</text>
        <dbReference type="Rhea" id="RHEA:11092"/>
        <dbReference type="ChEBI" id="CHEBI:15378"/>
        <dbReference type="ChEBI" id="CHEBI:57540"/>
        <dbReference type="ChEBI" id="CHEBI:57597"/>
        <dbReference type="ChEBI" id="CHEBI:57642"/>
        <dbReference type="ChEBI" id="CHEBI:57945"/>
        <dbReference type="EC" id="1.1.1.94"/>
    </reaction>
</comment>
<dbReference type="AlphaFoldDB" id="A0AB39HLU9"/>
<feature type="binding site" evidence="13">
    <location>
        <position position="12"/>
    </location>
    <ligand>
        <name>NADPH</name>
        <dbReference type="ChEBI" id="CHEBI:57783"/>
    </ligand>
</feature>
<keyword evidence="6 13" id="KW-0443">Lipid metabolism</keyword>
<evidence type="ECO:0000256" key="4">
    <source>
        <dbReference type="ARBA" id="ARBA00023002"/>
    </source>
</evidence>
<evidence type="ECO:0000256" key="5">
    <source>
        <dbReference type="ARBA" id="ARBA00023027"/>
    </source>
</evidence>
<keyword evidence="4 13" id="KW-0560">Oxidoreductase</keyword>
<evidence type="ECO:0000259" key="19">
    <source>
        <dbReference type="Pfam" id="PF07479"/>
    </source>
</evidence>
<feature type="binding site" evidence="13">
    <location>
        <position position="255"/>
    </location>
    <ligand>
        <name>sn-glycerol 3-phosphate</name>
        <dbReference type="ChEBI" id="CHEBI:57597"/>
    </ligand>
</feature>
<dbReference type="GO" id="GO:0005829">
    <property type="term" value="C:cytosol"/>
    <property type="evidence" value="ECO:0007669"/>
    <property type="project" value="TreeGrafter"/>
</dbReference>
<dbReference type="NCBIfam" id="NF000941">
    <property type="entry name" value="PRK00094.1-3"/>
    <property type="match status" value="1"/>
</dbReference>
<feature type="binding site" evidence="15">
    <location>
        <begin position="256"/>
        <end position="257"/>
    </location>
    <ligand>
        <name>substrate</name>
    </ligand>
</feature>
<evidence type="ECO:0000256" key="14">
    <source>
        <dbReference type="PIRSR" id="PIRSR000114-1"/>
    </source>
</evidence>
<dbReference type="InterPro" id="IPR008927">
    <property type="entry name" value="6-PGluconate_DH-like_C_sf"/>
</dbReference>
<feature type="binding site" evidence="13">
    <location>
        <position position="192"/>
    </location>
    <ligand>
        <name>sn-glycerol 3-phosphate</name>
        <dbReference type="ChEBI" id="CHEBI:57597"/>
    </ligand>
</feature>
<evidence type="ECO:0000256" key="13">
    <source>
        <dbReference type="HAMAP-Rule" id="MF_00394"/>
    </source>
</evidence>
<keyword evidence="7 13" id="KW-0594">Phospholipid biosynthesis</keyword>
<dbReference type="GO" id="GO:0006650">
    <property type="term" value="P:glycerophospholipid metabolic process"/>
    <property type="evidence" value="ECO:0007669"/>
    <property type="project" value="UniProtKB-UniRule"/>
</dbReference>
<evidence type="ECO:0000256" key="16">
    <source>
        <dbReference type="PIRSR" id="PIRSR000114-3"/>
    </source>
</evidence>
<dbReference type="Gene3D" id="1.10.1040.10">
    <property type="entry name" value="N-(1-d-carboxylethyl)-l-norvaline Dehydrogenase, domain 2"/>
    <property type="match status" value="1"/>
</dbReference>
<dbReference type="PIRSF" id="PIRSF000114">
    <property type="entry name" value="Glycerol-3-P_dh"/>
    <property type="match status" value="1"/>
</dbReference>
<feature type="domain" description="Glycerol-3-phosphate dehydrogenase NAD-dependent C-terminal" evidence="19">
    <location>
        <begin position="181"/>
        <end position="322"/>
    </location>
</feature>
<dbReference type="SUPFAM" id="SSF51735">
    <property type="entry name" value="NAD(P)-binding Rossmann-fold domains"/>
    <property type="match status" value="1"/>
</dbReference>
<dbReference type="GO" id="GO:0005975">
    <property type="term" value="P:carbohydrate metabolic process"/>
    <property type="evidence" value="ECO:0007669"/>
    <property type="project" value="InterPro"/>
</dbReference>
<dbReference type="FunFam" id="3.40.50.720:FF:000019">
    <property type="entry name" value="Glycerol-3-phosphate dehydrogenase [NAD(P)+]"/>
    <property type="match status" value="1"/>
</dbReference>
<dbReference type="GO" id="GO:0051287">
    <property type="term" value="F:NAD binding"/>
    <property type="evidence" value="ECO:0007669"/>
    <property type="project" value="InterPro"/>
</dbReference>
<dbReference type="Pfam" id="PF01210">
    <property type="entry name" value="NAD_Gly3P_dh_N"/>
    <property type="match status" value="1"/>
</dbReference>
<evidence type="ECO:0000256" key="2">
    <source>
        <dbReference type="ARBA" id="ARBA00022516"/>
    </source>
</evidence>
<dbReference type="GO" id="GO:0008654">
    <property type="term" value="P:phospholipid biosynthetic process"/>
    <property type="evidence" value="ECO:0007669"/>
    <property type="project" value="UniProtKB-KW"/>
</dbReference>
<gene>
    <name evidence="13" type="primary">gpsA</name>
    <name evidence="20" type="ORF">AB4Y30_09325</name>
</gene>
<dbReference type="GO" id="GO:0046167">
    <property type="term" value="P:glycerol-3-phosphate biosynthetic process"/>
    <property type="evidence" value="ECO:0007669"/>
    <property type="project" value="UniProtKB-UniRule"/>
</dbReference>
<dbReference type="NCBIfam" id="NF000940">
    <property type="entry name" value="PRK00094.1-2"/>
    <property type="match status" value="1"/>
</dbReference>
<dbReference type="InterPro" id="IPR013328">
    <property type="entry name" value="6PGD_dom2"/>
</dbReference>
<dbReference type="InterPro" id="IPR006109">
    <property type="entry name" value="G3P_DH_NAD-dep_C"/>
</dbReference>
<dbReference type="HAMAP" id="MF_00394">
    <property type="entry name" value="NAD_Glyc3P_dehydrog"/>
    <property type="match status" value="1"/>
</dbReference>
<evidence type="ECO:0000256" key="1">
    <source>
        <dbReference type="ARBA" id="ARBA00011009"/>
    </source>
</evidence>
<comment type="function">
    <text evidence="13">Catalyzes the reduction of the glycolytic intermediate dihydroxyacetone phosphate (DHAP) to sn-glycerol 3-phosphate (G3P), the key precursor for phospholipid synthesis.</text>
</comment>
<dbReference type="InterPro" id="IPR036291">
    <property type="entry name" value="NAD(P)-bd_dom_sf"/>
</dbReference>
<evidence type="ECO:0000256" key="7">
    <source>
        <dbReference type="ARBA" id="ARBA00023209"/>
    </source>
</evidence>
<evidence type="ECO:0000256" key="6">
    <source>
        <dbReference type="ARBA" id="ARBA00023098"/>
    </source>
</evidence>
<feature type="binding site" evidence="13">
    <location>
        <position position="106"/>
    </location>
    <ligand>
        <name>NADPH</name>
        <dbReference type="ChEBI" id="CHEBI:57783"/>
    </ligand>
</feature>
<feature type="binding site" evidence="13">
    <location>
        <position position="32"/>
    </location>
    <ligand>
        <name>NADPH</name>
        <dbReference type="ChEBI" id="CHEBI:57783"/>
    </ligand>
</feature>
<feature type="binding site" evidence="13">
    <location>
        <position position="282"/>
    </location>
    <ligand>
        <name>NADPH</name>
        <dbReference type="ChEBI" id="CHEBI:57783"/>
    </ligand>
</feature>
<dbReference type="RefSeq" id="WP_368651969.1">
    <property type="nucleotide sequence ID" value="NZ_CP162599.1"/>
</dbReference>
<feature type="binding site" evidence="13">
    <location>
        <position position="256"/>
    </location>
    <ligand>
        <name>sn-glycerol 3-phosphate</name>
        <dbReference type="ChEBI" id="CHEBI:57597"/>
    </ligand>
</feature>
<keyword evidence="2 13" id="KW-0444">Lipid biosynthesis</keyword>
<feature type="binding site" evidence="13">
    <location>
        <position position="245"/>
    </location>
    <ligand>
        <name>sn-glycerol 3-phosphate</name>
        <dbReference type="ChEBI" id="CHEBI:57597"/>
    </ligand>
</feature>
<dbReference type="SUPFAM" id="SSF48179">
    <property type="entry name" value="6-phosphogluconate dehydrogenase C-terminal domain-like"/>
    <property type="match status" value="1"/>
</dbReference>
<keyword evidence="8 13" id="KW-1208">Phospholipid metabolism</keyword>
<evidence type="ECO:0000259" key="18">
    <source>
        <dbReference type="Pfam" id="PF01210"/>
    </source>
</evidence>
<feature type="binding site" evidence="13">
    <location>
        <position position="256"/>
    </location>
    <ligand>
        <name>NADPH</name>
        <dbReference type="ChEBI" id="CHEBI:57783"/>
    </ligand>
</feature>
<dbReference type="InterPro" id="IPR011128">
    <property type="entry name" value="G3P_DH_NAD-dep_N"/>
</dbReference>
<evidence type="ECO:0000256" key="3">
    <source>
        <dbReference type="ARBA" id="ARBA00022857"/>
    </source>
</evidence>
<feature type="binding site" evidence="16">
    <location>
        <position position="141"/>
    </location>
    <ligand>
        <name>NAD(+)</name>
        <dbReference type="ChEBI" id="CHEBI:57540"/>
    </ligand>
</feature>
<feature type="binding site" evidence="13">
    <location>
        <position position="139"/>
    </location>
    <ligand>
        <name>sn-glycerol 3-phosphate</name>
        <dbReference type="ChEBI" id="CHEBI:57597"/>
    </ligand>
</feature>
<feature type="binding site" evidence="13">
    <location>
        <position position="141"/>
    </location>
    <ligand>
        <name>NADPH</name>
        <dbReference type="ChEBI" id="CHEBI:57783"/>
    </ligand>
</feature>
<feature type="binding site" evidence="13">
    <location>
        <position position="280"/>
    </location>
    <ligand>
        <name>NADPH</name>
        <dbReference type="ChEBI" id="CHEBI:57783"/>
    </ligand>
</feature>
<dbReference type="InterPro" id="IPR006168">
    <property type="entry name" value="G3P_DH_NAD-dep"/>
</dbReference>
<proteinExistence type="inferred from homology"/>
<feature type="active site" description="Proton acceptor" evidence="13 14">
    <location>
        <position position="192"/>
    </location>
</feature>
<dbReference type="EMBL" id="CP162599">
    <property type="protein sequence ID" value="XDK31241.1"/>
    <property type="molecule type" value="Genomic_DNA"/>
</dbReference>
<dbReference type="EC" id="1.1.1.94" evidence="10 13"/>
<dbReference type="FunFam" id="1.10.1040.10:FF:000001">
    <property type="entry name" value="Glycerol-3-phosphate dehydrogenase [NAD(P)+]"/>
    <property type="match status" value="1"/>
</dbReference>
<dbReference type="GO" id="GO:0047952">
    <property type="term" value="F:glycerol-3-phosphate dehydrogenase [NAD(P)+] activity"/>
    <property type="evidence" value="ECO:0007669"/>
    <property type="project" value="UniProtKB-UniRule"/>
</dbReference>
<evidence type="ECO:0000256" key="17">
    <source>
        <dbReference type="RuleBase" id="RU000437"/>
    </source>
</evidence>
<protein>
    <recommendedName>
        <fullName evidence="11 13">Glycerol-3-phosphate dehydrogenase [NAD(P)+]</fullName>
        <ecNumber evidence="10 13">1.1.1.94</ecNumber>
    </recommendedName>
    <alternativeName>
        <fullName evidence="13">NAD(P)(+)-dependent glycerol-3-phosphate dehydrogenase</fullName>
    </alternativeName>
    <alternativeName>
        <fullName evidence="12 13">NAD(P)H-dependent dihydroxyacetone-phosphate reductase</fullName>
    </alternativeName>
</protein>